<protein>
    <recommendedName>
        <fullName evidence="4">Secreted protein</fullName>
    </recommendedName>
</protein>
<dbReference type="EMBL" id="STFF01000002">
    <property type="protein sequence ID" value="THU40293.1"/>
    <property type="molecule type" value="Genomic_DNA"/>
</dbReference>
<evidence type="ECO:0008006" key="4">
    <source>
        <dbReference type="Google" id="ProtNLM"/>
    </source>
</evidence>
<evidence type="ECO:0000313" key="2">
    <source>
        <dbReference type="EMBL" id="THU40293.1"/>
    </source>
</evidence>
<evidence type="ECO:0000256" key="1">
    <source>
        <dbReference type="SAM" id="SignalP"/>
    </source>
</evidence>
<dbReference type="AlphaFoldDB" id="A0A4S8HX55"/>
<gene>
    <name evidence="2" type="ORF">FAM09_10525</name>
</gene>
<comment type="caution">
    <text evidence="2">The sequence shown here is derived from an EMBL/GenBank/DDBJ whole genome shotgun (WGS) entry which is preliminary data.</text>
</comment>
<reference evidence="2 3" key="1">
    <citation type="submission" date="2019-04" db="EMBL/GenBank/DDBJ databases">
        <title>Niastella caeni sp. nov., isolated from activated sludge.</title>
        <authorList>
            <person name="Sheng M."/>
        </authorList>
    </citation>
    <scope>NUCLEOTIDE SEQUENCE [LARGE SCALE GENOMIC DNA]</scope>
    <source>
        <strain evidence="2 3">HX-2-15</strain>
    </source>
</reference>
<dbReference type="RefSeq" id="WP_136577046.1">
    <property type="nucleotide sequence ID" value="NZ_STFF01000002.1"/>
</dbReference>
<feature type="signal peptide" evidence="1">
    <location>
        <begin position="1"/>
        <end position="23"/>
    </location>
</feature>
<dbReference type="Proteomes" id="UP000306918">
    <property type="component" value="Unassembled WGS sequence"/>
</dbReference>
<proteinExistence type="predicted"/>
<sequence>MKKVKVSLAALTLIVAIAGTTTANTTKTHKNVPLCSIVDPGGTECLNQTDIECCEDDFTGEIITAKVPIENL</sequence>
<feature type="chain" id="PRO_5020681333" description="Secreted protein" evidence="1">
    <location>
        <begin position="24"/>
        <end position="72"/>
    </location>
</feature>
<keyword evidence="3" id="KW-1185">Reference proteome</keyword>
<dbReference type="OrthoDB" id="9946850at2"/>
<name>A0A4S8HX55_9BACT</name>
<keyword evidence="1" id="KW-0732">Signal</keyword>
<evidence type="ECO:0000313" key="3">
    <source>
        <dbReference type="Proteomes" id="UP000306918"/>
    </source>
</evidence>
<accession>A0A4S8HX55</accession>
<organism evidence="2 3">
    <name type="scientific">Niastella caeni</name>
    <dbReference type="NCBI Taxonomy" id="2569763"/>
    <lineage>
        <taxon>Bacteria</taxon>
        <taxon>Pseudomonadati</taxon>
        <taxon>Bacteroidota</taxon>
        <taxon>Chitinophagia</taxon>
        <taxon>Chitinophagales</taxon>
        <taxon>Chitinophagaceae</taxon>
        <taxon>Niastella</taxon>
    </lineage>
</organism>